<evidence type="ECO:0000313" key="3">
    <source>
        <dbReference type="Proteomes" id="UP001595758"/>
    </source>
</evidence>
<proteinExistence type="predicted"/>
<feature type="compositionally biased region" description="Polar residues" evidence="1">
    <location>
        <begin position="158"/>
        <end position="182"/>
    </location>
</feature>
<dbReference type="RefSeq" id="WP_382341355.1">
    <property type="nucleotide sequence ID" value="NZ_JBHSAB010000004.1"/>
</dbReference>
<dbReference type="EMBL" id="JBHSAB010000004">
    <property type="protein sequence ID" value="MFC3908252.1"/>
    <property type="molecule type" value="Genomic_DNA"/>
</dbReference>
<protein>
    <submittedName>
        <fullName evidence="2">Uncharacterized protein</fullName>
    </submittedName>
</protein>
<evidence type="ECO:0000313" key="2">
    <source>
        <dbReference type="EMBL" id="MFC3908252.1"/>
    </source>
</evidence>
<feature type="region of interest" description="Disordered" evidence="1">
    <location>
        <begin position="92"/>
        <end position="117"/>
    </location>
</feature>
<sequence>MPTPAETIEQLTRIIDYIENTMSFSAKLNTGTIPSTVMLFHSQGLSASDFQILRQLLTRYANTLPRYDQEFILPQKDVLKILNDTLSQLQASTAHSTDQATPAGITPSEPAAPLSETPAVTVNTALEEREESSVLSRLIQLRDHLVKMDNEVSGYAAASTNHPDNQSAPVGVTTSEPATRLSETPAVTVNTALQERKKNISQSNLRQILASYKSTSFLGFLSSLWFFSSFISPMRSKAMIELNLLLQYQEISSDQIKQAISKDSDGKRRLSLFQSEDNAIKNNSSSTDNVIEQLKQSLM</sequence>
<comment type="caution">
    <text evidence="2">The sequence shown here is derived from an EMBL/GenBank/DDBJ whole genome shotgun (WGS) entry which is preliminary data.</text>
</comment>
<organism evidence="2 3">
    <name type="scientific">Legionella dresdenensis</name>
    <dbReference type="NCBI Taxonomy" id="450200"/>
    <lineage>
        <taxon>Bacteria</taxon>
        <taxon>Pseudomonadati</taxon>
        <taxon>Pseudomonadota</taxon>
        <taxon>Gammaproteobacteria</taxon>
        <taxon>Legionellales</taxon>
        <taxon>Legionellaceae</taxon>
        <taxon>Legionella</taxon>
    </lineage>
</organism>
<keyword evidence="3" id="KW-1185">Reference proteome</keyword>
<reference evidence="3" key="1">
    <citation type="journal article" date="2019" name="Int. J. Syst. Evol. Microbiol.">
        <title>The Global Catalogue of Microorganisms (GCM) 10K type strain sequencing project: providing services to taxonomists for standard genome sequencing and annotation.</title>
        <authorList>
            <consortium name="The Broad Institute Genomics Platform"/>
            <consortium name="The Broad Institute Genome Sequencing Center for Infectious Disease"/>
            <person name="Wu L."/>
            <person name="Ma J."/>
        </authorList>
    </citation>
    <scope>NUCLEOTIDE SEQUENCE [LARGE SCALE GENOMIC DNA]</scope>
    <source>
        <strain evidence="3">CCUG 59858</strain>
    </source>
</reference>
<evidence type="ECO:0000256" key="1">
    <source>
        <dbReference type="SAM" id="MobiDB-lite"/>
    </source>
</evidence>
<gene>
    <name evidence="2" type="ORF">ACFORL_04075</name>
</gene>
<accession>A0ABV8CDI7</accession>
<dbReference type="Proteomes" id="UP001595758">
    <property type="component" value="Unassembled WGS sequence"/>
</dbReference>
<feature type="region of interest" description="Disordered" evidence="1">
    <location>
        <begin position="156"/>
        <end position="182"/>
    </location>
</feature>
<name>A0ABV8CDI7_9GAMM</name>